<evidence type="ECO:0000259" key="16">
    <source>
        <dbReference type="PROSITE" id="PS51776"/>
    </source>
</evidence>
<dbReference type="PANTHER" id="PTHR21502:SF6">
    <property type="entry name" value="RILP-LIKE PROTEIN 1"/>
    <property type="match status" value="1"/>
</dbReference>
<evidence type="ECO:0000256" key="13">
    <source>
        <dbReference type="ARBA" id="ARBA00042424"/>
    </source>
</evidence>
<dbReference type="GeneID" id="111156517"/>
<keyword evidence="18" id="KW-1185">Reference proteome</keyword>
<evidence type="ECO:0000256" key="10">
    <source>
        <dbReference type="ARBA" id="ARBA00023273"/>
    </source>
</evidence>
<dbReference type="InterPro" id="IPR034743">
    <property type="entry name" value="RH1"/>
</dbReference>
<protein>
    <recommendedName>
        <fullName evidence="12">RILP-like protein 1</fullName>
    </recommendedName>
    <alternativeName>
        <fullName evidence="13">Rab-interacting lysosomal-like protein 1</fullName>
    </alternativeName>
</protein>
<feature type="coiled-coil region" evidence="15">
    <location>
        <begin position="77"/>
        <end position="253"/>
    </location>
</feature>
<evidence type="ECO:0000256" key="12">
    <source>
        <dbReference type="ARBA" id="ARBA00040816"/>
    </source>
</evidence>
<keyword evidence="7 15" id="KW-0175">Coiled coil</keyword>
<dbReference type="GO" id="GO:0031267">
    <property type="term" value="F:small GTPase binding"/>
    <property type="evidence" value="ECO:0007669"/>
    <property type="project" value="TreeGrafter"/>
</dbReference>
<dbReference type="Pfam" id="PF09744">
    <property type="entry name" value="RH1"/>
    <property type="match status" value="1"/>
</dbReference>
<dbReference type="GO" id="GO:0036064">
    <property type="term" value="C:ciliary basal body"/>
    <property type="evidence" value="ECO:0007669"/>
    <property type="project" value="TreeGrafter"/>
</dbReference>
<dbReference type="GO" id="GO:0015031">
    <property type="term" value="P:protein transport"/>
    <property type="evidence" value="ECO:0007669"/>
    <property type="project" value="UniProtKB-KW"/>
</dbReference>
<keyword evidence="6" id="KW-0653">Protein transport</keyword>
<evidence type="ECO:0000256" key="3">
    <source>
        <dbReference type="ARBA" id="ARBA00004514"/>
    </source>
</evidence>
<proteinExistence type="inferred from homology"/>
<evidence type="ECO:0000256" key="8">
    <source>
        <dbReference type="ARBA" id="ARBA00023069"/>
    </source>
</evidence>
<evidence type="ECO:0000313" key="18">
    <source>
        <dbReference type="Proteomes" id="UP000248482"/>
    </source>
</evidence>
<dbReference type="CDD" id="cd14445">
    <property type="entry name" value="RILP-like"/>
    <property type="match status" value="1"/>
</dbReference>
<evidence type="ECO:0000256" key="6">
    <source>
        <dbReference type="ARBA" id="ARBA00022927"/>
    </source>
</evidence>
<keyword evidence="8" id="KW-0969">Cilium</keyword>
<dbReference type="Pfam" id="PF11461">
    <property type="entry name" value="RILP"/>
    <property type="match status" value="1"/>
</dbReference>
<keyword evidence="10" id="KW-0966">Cell projection</keyword>
<evidence type="ECO:0000256" key="15">
    <source>
        <dbReference type="SAM" id="Coils"/>
    </source>
</evidence>
<keyword evidence="4" id="KW-0813">Transport</keyword>
<evidence type="ECO:0000256" key="1">
    <source>
        <dbReference type="ARBA" id="ARBA00004138"/>
    </source>
</evidence>
<dbReference type="GO" id="GO:0051959">
    <property type="term" value="F:dynein light intermediate chain binding"/>
    <property type="evidence" value="ECO:0007669"/>
    <property type="project" value="TreeGrafter"/>
</dbReference>
<dbReference type="SUPFAM" id="SSF161256">
    <property type="entry name" value="RILP dimerisation region"/>
    <property type="match status" value="1"/>
</dbReference>
<keyword evidence="9" id="KW-0206">Cytoskeleton</keyword>
<dbReference type="GO" id="GO:0046983">
    <property type="term" value="F:protein dimerization activity"/>
    <property type="evidence" value="ECO:0007669"/>
    <property type="project" value="InterPro"/>
</dbReference>
<comment type="subunit">
    <text evidence="14">Interacts (when S-nitrosylated) with GAPDH. Interacts with RAB8A; interaction is dependent on the phosphorylation of 'Thr-72' of RAB8A. Interacts with RAB10 and RAB12; the interaction is dependent on the phosphorylation of 'Thr-73' of RAB10, and 'Ser-105' of RAB12.</text>
</comment>
<sequence length="403" mass="46970">MEEDRGSSLAAESALEKNVAELTVMDVYDIASLVGHEFERVIDQHGCEAIARLMPKVVRVLEILEVLVSRHHVAPELDELRLELDRLRLERMDRIEKERKHQKELELVEDVWRGEAQDLLSQIAQLQEENKQLMTNLSHKDANFSEEEFQKHEGMSERERQVMKKLKEVVDKQRDEIRAKDRELGLKNEDVEALQQQQTRLMKINHDLRHRVTVVEAQGKALIEQKVELEADLQTKEQEMGSLRAELGKLRERLQGELSQNGEEEPETEPGGEECVSEAEKVAMDLKDPNRPRFTLQELRDVLHERNELKSKVFLLQEELAYYKSEEIEEENRIPQPPAVVHPRISPQPESGIKRLFSFFSRDKKRLANAQRNVHIQESFGQWANSHRDDGYTEQGQEALQHL</sequence>
<dbReference type="GO" id="GO:0060271">
    <property type="term" value="P:cilium assembly"/>
    <property type="evidence" value="ECO:0007669"/>
    <property type="project" value="TreeGrafter"/>
</dbReference>
<dbReference type="GO" id="GO:0005813">
    <property type="term" value="C:centrosome"/>
    <property type="evidence" value="ECO:0007669"/>
    <property type="project" value="UniProtKB-SubCell"/>
</dbReference>
<evidence type="ECO:0000256" key="14">
    <source>
        <dbReference type="ARBA" id="ARBA00065535"/>
    </source>
</evidence>
<evidence type="ECO:0000256" key="4">
    <source>
        <dbReference type="ARBA" id="ARBA00022448"/>
    </source>
</evidence>
<evidence type="ECO:0000259" key="17">
    <source>
        <dbReference type="PROSITE" id="PS51777"/>
    </source>
</evidence>
<dbReference type="AlphaFoldDB" id="A0A2Y9KHX5"/>
<dbReference type="GO" id="GO:0005829">
    <property type="term" value="C:cytosol"/>
    <property type="evidence" value="ECO:0007669"/>
    <property type="project" value="UniProtKB-SubCell"/>
</dbReference>
<comment type="similarity">
    <text evidence="11">Belongs to the RILPL family.</text>
</comment>
<evidence type="ECO:0000256" key="11">
    <source>
        <dbReference type="ARBA" id="ARBA00038318"/>
    </source>
</evidence>
<evidence type="ECO:0000256" key="2">
    <source>
        <dbReference type="ARBA" id="ARBA00004300"/>
    </source>
</evidence>
<dbReference type="InterPro" id="IPR021563">
    <property type="entry name" value="RILP_dimer"/>
</dbReference>
<dbReference type="Gene3D" id="6.10.230.10">
    <property type="match status" value="1"/>
</dbReference>
<evidence type="ECO:0000256" key="5">
    <source>
        <dbReference type="ARBA" id="ARBA00022490"/>
    </source>
</evidence>
<feature type="domain" description="RH2" evidence="17">
    <location>
        <begin position="291"/>
        <end position="356"/>
    </location>
</feature>
<feature type="domain" description="RH1" evidence="16">
    <location>
        <begin position="10"/>
        <end position="97"/>
    </location>
</feature>
<keyword evidence="5" id="KW-0963">Cytoplasm</keyword>
<gene>
    <name evidence="19" type="primary">LOC111156517</name>
</gene>
<evidence type="ECO:0000256" key="7">
    <source>
        <dbReference type="ARBA" id="ARBA00023054"/>
    </source>
</evidence>
<evidence type="ECO:0000313" key="19">
    <source>
        <dbReference type="RefSeq" id="XP_022373171.1"/>
    </source>
</evidence>
<dbReference type="Proteomes" id="UP000248482">
    <property type="component" value="Unplaced"/>
</dbReference>
<dbReference type="InterPro" id="IPR034744">
    <property type="entry name" value="RH2"/>
</dbReference>
<accession>A0A2Y9KHX5</accession>
<dbReference type="Gene3D" id="1.20.58.1770">
    <property type="match status" value="1"/>
</dbReference>
<comment type="subcellular location">
    <subcellularLocation>
        <location evidence="1">Cell projection</location>
        <location evidence="1">Cilium</location>
    </subcellularLocation>
    <subcellularLocation>
        <location evidence="2">Cytoplasm</location>
        <location evidence="2">Cytoskeleton</location>
        <location evidence="2">Microtubule organizing center</location>
        <location evidence="2">Centrosome</location>
    </subcellularLocation>
    <subcellularLocation>
        <location evidence="3">Cytoplasm</location>
        <location evidence="3">Cytosol</location>
    </subcellularLocation>
</comment>
<dbReference type="PROSITE" id="PS51777">
    <property type="entry name" value="RH2"/>
    <property type="match status" value="1"/>
</dbReference>
<dbReference type="PANTHER" id="PTHR21502">
    <property type="entry name" value="ZINC FINGER PROTEIN DZIP1"/>
    <property type="match status" value="1"/>
</dbReference>
<name>A0A2Y9KHX5_ENHLU</name>
<reference evidence="19" key="1">
    <citation type="submission" date="2025-08" db="UniProtKB">
        <authorList>
            <consortium name="RefSeq"/>
        </authorList>
    </citation>
    <scope>IDENTIFICATION</scope>
    <source>
        <tissue evidence="19">Blood</tissue>
    </source>
</reference>
<dbReference type="PROSITE" id="PS51776">
    <property type="entry name" value="RH1"/>
    <property type="match status" value="1"/>
</dbReference>
<dbReference type="FunFam" id="1.20.58.1770:FF:000002">
    <property type="entry name" value="RILP-like protein 1 isoform X1"/>
    <property type="match status" value="1"/>
</dbReference>
<organism evidence="18 19">
    <name type="scientific">Enhydra lutris kenyoni</name>
    <name type="common">northern sea otter</name>
    <dbReference type="NCBI Taxonomy" id="391180"/>
    <lineage>
        <taxon>Eukaryota</taxon>
        <taxon>Metazoa</taxon>
        <taxon>Chordata</taxon>
        <taxon>Craniata</taxon>
        <taxon>Vertebrata</taxon>
        <taxon>Euteleostomi</taxon>
        <taxon>Mammalia</taxon>
        <taxon>Eutheria</taxon>
        <taxon>Laurasiatheria</taxon>
        <taxon>Carnivora</taxon>
        <taxon>Caniformia</taxon>
        <taxon>Musteloidea</taxon>
        <taxon>Mustelidae</taxon>
        <taxon>Lutrinae</taxon>
        <taxon>Enhydra</taxon>
    </lineage>
</organism>
<dbReference type="InterPro" id="IPR051241">
    <property type="entry name" value="DZIP_RILPL"/>
</dbReference>
<evidence type="ECO:0000256" key="9">
    <source>
        <dbReference type="ARBA" id="ARBA00023212"/>
    </source>
</evidence>
<dbReference type="RefSeq" id="XP_022373171.1">
    <property type="nucleotide sequence ID" value="XM_022517463.1"/>
</dbReference>